<dbReference type="EMBL" id="LFKP01000003">
    <property type="protein sequence ID" value="OHV98588.1"/>
    <property type="molecule type" value="Genomic_DNA"/>
</dbReference>
<gene>
    <name evidence="3" type="ORF">AKG95_05080</name>
</gene>
<reference evidence="3 4" key="1">
    <citation type="submission" date="2015-06" db="EMBL/GenBank/DDBJ databases">
        <title>Draft genome sequencing of a biphenyl-degrading bacterium, Janthinobacterium lividum MEG1.</title>
        <authorList>
            <person name="Shimodaira J."/>
            <person name="Hatta T."/>
        </authorList>
    </citation>
    <scope>NUCLEOTIDE SEQUENCE [LARGE SCALE GENOMIC DNA]</scope>
    <source>
        <strain evidence="3 4">MEG1</strain>
    </source>
</reference>
<feature type="signal peptide" evidence="1">
    <location>
        <begin position="1"/>
        <end position="24"/>
    </location>
</feature>
<proteinExistence type="predicted"/>
<feature type="domain" description="BACON" evidence="2">
    <location>
        <begin position="284"/>
        <end position="356"/>
    </location>
</feature>
<protein>
    <recommendedName>
        <fullName evidence="2">BACON domain-containing protein</fullName>
    </recommendedName>
</protein>
<accession>A0A1S1UEN4</accession>
<evidence type="ECO:0000313" key="3">
    <source>
        <dbReference type="EMBL" id="OHV98588.1"/>
    </source>
</evidence>
<dbReference type="InterPro" id="IPR024361">
    <property type="entry name" value="BACON"/>
</dbReference>
<organism evidence="3 4">
    <name type="scientific">Janthinobacterium lividum</name>
    <dbReference type="NCBI Taxonomy" id="29581"/>
    <lineage>
        <taxon>Bacteria</taxon>
        <taxon>Pseudomonadati</taxon>
        <taxon>Pseudomonadota</taxon>
        <taxon>Betaproteobacteria</taxon>
        <taxon>Burkholderiales</taxon>
        <taxon>Oxalobacteraceae</taxon>
        <taxon>Janthinobacterium</taxon>
    </lineage>
</organism>
<name>A0A1S1UEN4_9BURK</name>
<dbReference type="AlphaFoldDB" id="A0A1S1UEN4"/>
<dbReference type="Pfam" id="PF19190">
    <property type="entry name" value="BACON_2"/>
    <property type="match status" value="1"/>
</dbReference>
<evidence type="ECO:0000259" key="2">
    <source>
        <dbReference type="Pfam" id="PF19190"/>
    </source>
</evidence>
<dbReference type="InterPro" id="IPR015943">
    <property type="entry name" value="WD40/YVTN_repeat-like_dom_sf"/>
</dbReference>
<comment type="caution">
    <text evidence="3">The sequence shown here is derived from an EMBL/GenBank/DDBJ whole genome shotgun (WGS) entry which is preliminary data.</text>
</comment>
<keyword evidence="1" id="KW-0732">Signal</keyword>
<evidence type="ECO:0000313" key="4">
    <source>
        <dbReference type="Proteomes" id="UP000179840"/>
    </source>
</evidence>
<dbReference type="Gene3D" id="2.130.10.10">
    <property type="entry name" value="YVTN repeat-like/Quinoprotein amine dehydrogenase"/>
    <property type="match status" value="1"/>
</dbReference>
<sequence>MASVLFRYSTSRALAYLLATTLMAGCGGDGSSSVAPPVPVVPVPVAPTPTPTLTFSVPTATATADEGSTKALSLLATVNTPSDFQNANSVFAYLIDTTGVILPEVQFSQLNPSSYSILLQTAPTLPIGKHTGTFSVKVCKDAACTQHFPGSPMQLPYAITVMPIPLSPMTVAPLGYLNATISAGNPAPAPVTVNVSAKSRTWTVNTNAAWIKLSTAAGSGVSSFTVGYDVSALALGVQTGTVVVTSSDGQIASLPVSAELLPAAFSIDHGQITFNGINGAPIAAAPVKFTVANLAANWKATASAAWLGVTPTSGTTPALASVYVDPANGKLASGRHDAMLTITAPNVSDSKVPVTLNLTKATLTPSIDSITLGGPYGRSPASTASLTLNLNTMTNAYPWSFSALPAWLGASATSGTVNQAGSSIVFSQIGANQPIGTSTTTLTASTQVNGDIISVPVTITAQRDTRKLLFSEVGIGLSSTPGWSRLSRKVTVRDNFGLTPAWTASSDKSWLTVQRSGNTLTLTADPSTLPVDAISYATISLASENGIQTSEQLHVALWKGSVTPAVTTKLTKTYSHLKTDPIRPLLYANNGTGDIDVYNIYSATQVGTISNLGGAMGDMSISPNGQHLYTYDTANRNIIVVDLATLTKKTSWPMATAVQQSSALLALRPNGVEIVAAADGKAYLASTGAVVGMISNGNSMAASSDGSRLYVQDSGYSPASVSAIAVDYADIGGGALFSASAASAGFINGASNGQDIALSADGMRLYVASGAPYRCSSVKPSDLSFIGSLSGGDAYPNNVEVGSDDRVYCGISGWYSSADVWVHDANGALLKSFKFAGYARSLMTRTLGISADGLMMVGQTDDPLLVFIPVGP</sequence>
<dbReference type="Proteomes" id="UP000179840">
    <property type="component" value="Unassembled WGS sequence"/>
</dbReference>
<dbReference type="SUPFAM" id="SSF75011">
    <property type="entry name" value="3-carboxy-cis,cis-mucoante lactonizing enzyme"/>
    <property type="match status" value="1"/>
</dbReference>
<evidence type="ECO:0000256" key="1">
    <source>
        <dbReference type="SAM" id="SignalP"/>
    </source>
</evidence>
<feature type="chain" id="PRO_5010225832" description="BACON domain-containing protein" evidence="1">
    <location>
        <begin position="25"/>
        <end position="872"/>
    </location>
</feature>
<dbReference type="PROSITE" id="PS51257">
    <property type="entry name" value="PROKAR_LIPOPROTEIN"/>
    <property type="match status" value="1"/>
</dbReference>